<dbReference type="AlphaFoldDB" id="A0A840QTH2"/>
<evidence type="ECO:0000256" key="2">
    <source>
        <dbReference type="SAM" id="SignalP"/>
    </source>
</evidence>
<proteinExistence type="predicted"/>
<sequence>MKKKLLLSLLAGTLSLGVLAACGDEVDDVDGGEPIEQQSEDLDLNGDEGDSLDEGFEEDGLEEEDGLAEDEDFEDGEFEDDYEEGAEIEVPIEDELDEDEEMEIEF</sequence>
<protein>
    <recommendedName>
        <fullName evidence="5">DNA primase</fullName>
    </recommendedName>
</protein>
<gene>
    <name evidence="3" type="ORF">HNQ41_002830</name>
</gene>
<feature type="signal peptide" evidence="2">
    <location>
        <begin position="1"/>
        <end position="20"/>
    </location>
</feature>
<comment type="caution">
    <text evidence="3">The sequence shown here is derived from an EMBL/GenBank/DDBJ whole genome shotgun (WGS) entry which is preliminary data.</text>
</comment>
<feature type="region of interest" description="Disordered" evidence="1">
    <location>
        <begin position="26"/>
        <end position="106"/>
    </location>
</feature>
<name>A0A840QTH2_9BACI</name>
<dbReference type="RefSeq" id="WP_184665019.1">
    <property type="nucleotide sequence ID" value="NZ_JACHHB010000014.1"/>
</dbReference>
<feature type="chain" id="PRO_5039232886" description="DNA primase" evidence="2">
    <location>
        <begin position="21"/>
        <end position="106"/>
    </location>
</feature>
<evidence type="ECO:0000256" key="1">
    <source>
        <dbReference type="SAM" id="MobiDB-lite"/>
    </source>
</evidence>
<evidence type="ECO:0000313" key="4">
    <source>
        <dbReference type="Proteomes" id="UP000551878"/>
    </source>
</evidence>
<dbReference type="Proteomes" id="UP000551878">
    <property type="component" value="Unassembled WGS sequence"/>
</dbReference>
<accession>A0A840QTH2</accession>
<evidence type="ECO:0008006" key="5">
    <source>
        <dbReference type="Google" id="ProtNLM"/>
    </source>
</evidence>
<keyword evidence="4" id="KW-1185">Reference proteome</keyword>
<reference evidence="3 4" key="1">
    <citation type="submission" date="2020-08" db="EMBL/GenBank/DDBJ databases">
        <title>Genomic Encyclopedia of Type Strains, Phase IV (KMG-IV): sequencing the most valuable type-strain genomes for metagenomic binning, comparative biology and taxonomic classification.</title>
        <authorList>
            <person name="Goeker M."/>
        </authorList>
    </citation>
    <scope>NUCLEOTIDE SEQUENCE [LARGE SCALE GENOMIC DNA]</scope>
    <source>
        <strain evidence="3 4">DSM 24696</strain>
    </source>
</reference>
<keyword evidence="2" id="KW-0732">Signal</keyword>
<dbReference type="EMBL" id="JACHHB010000014">
    <property type="protein sequence ID" value="MBB5174613.1"/>
    <property type="molecule type" value="Genomic_DNA"/>
</dbReference>
<dbReference type="PROSITE" id="PS51257">
    <property type="entry name" value="PROKAR_LIPOPROTEIN"/>
    <property type="match status" value="1"/>
</dbReference>
<organism evidence="3 4">
    <name type="scientific">Texcoconibacillus texcoconensis</name>
    <dbReference type="NCBI Taxonomy" id="1095777"/>
    <lineage>
        <taxon>Bacteria</taxon>
        <taxon>Bacillati</taxon>
        <taxon>Bacillota</taxon>
        <taxon>Bacilli</taxon>
        <taxon>Bacillales</taxon>
        <taxon>Bacillaceae</taxon>
        <taxon>Texcoconibacillus</taxon>
    </lineage>
</organism>
<evidence type="ECO:0000313" key="3">
    <source>
        <dbReference type="EMBL" id="MBB5174613.1"/>
    </source>
</evidence>